<dbReference type="GO" id="GO:0002181">
    <property type="term" value="P:cytoplasmic translation"/>
    <property type="evidence" value="ECO:0007669"/>
    <property type="project" value="TreeGrafter"/>
</dbReference>
<comment type="function">
    <text evidence="6 8">This protein binds to the 23S rRNA, and is important in its secondary structure. It is located near the subunit interface in the base of the L7/L12 stalk, and near the tRNA binding site of the peptidyltransferase center.</text>
</comment>
<evidence type="ECO:0000256" key="8">
    <source>
        <dbReference type="RuleBase" id="RU003870"/>
    </source>
</evidence>
<evidence type="ECO:0000256" key="6">
    <source>
        <dbReference type="HAMAP-Rule" id="MF_01365"/>
    </source>
</evidence>
<dbReference type="STRING" id="1802281.A3A44_01635"/>
<evidence type="ECO:0000259" key="9">
    <source>
        <dbReference type="Pfam" id="PF00347"/>
    </source>
</evidence>
<name>A0A1G2LD35_9BACT</name>
<dbReference type="PIRSF" id="PIRSF002162">
    <property type="entry name" value="Ribosomal_L6"/>
    <property type="match status" value="1"/>
</dbReference>
<dbReference type="PRINTS" id="PR00059">
    <property type="entry name" value="RIBOSOMALL6"/>
</dbReference>
<feature type="domain" description="Large ribosomal subunit protein uL6 alpha-beta" evidence="9">
    <location>
        <begin position="91"/>
        <end position="163"/>
    </location>
</feature>
<evidence type="ECO:0000256" key="3">
    <source>
        <dbReference type="ARBA" id="ARBA00022884"/>
    </source>
</evidence>
<comment type="subunit">
    <text evidence="6">Part of the 50S ribosomal subunit.</text>
</comment>
<dbReference type="FunFam" id="3.90.930.12:FF:000002">
    <property type="entry name" value="50S ribosomal protein L6"/>
    <property type="match status" value="1"/>
</dbReference>
<evidence type="ECO:0000256" key="7">
    <source>
        <dbReference type="RuleBase" id="RU003869"/>
    </source>
</evidence>
<dbReference type="PANTHER" id="PTHR11655:SF14">
    <property type="entry name" value="LARGE RIBOSOMAL SUBUNIT PROTEIN UL6M"/>
    <property type="match status" value="1"/>
</dbReference>
<evidence type="ECO:0000256" key="4">
    <source>
        <dbReference type="ARBA" id="ARBA00022980"/>
    </source>
</evidence>
<dbReference type="PANTHER" id="PTHR11655">
    <property type="entry name" value="60S/50S RIBOSOMAL PROTEIN L6/L9"/>
    <property type="match status" value="1"/>
</dbReference>
<dbReference type="SUPFAM" id="SSF56053">
    <property type="entry name" value="Ribosomal protein L6"/>
    <property type="match status" value="2"/>
</dbReference>
<keyword evidence="2 6" id="KW-0699">rRNA-binding</keyword>
<sequence>MSRIGKQPIVIPDGVTVHVEGKTVTVAGPNGTLTRTVRPEVAVAVEHGALRVTPASASRKTPAYWGLTRALLAAMVEGVGNGFSRKLEIEGIGYRATMDGQHLQLAVGFSHPVRIAAPSGITFAVEKNAITISGADKGLVGDVAAEIRRIRPPEPYKGKGIRYAGEVIRRKAGKKAATAGA</sequence>
<dbReference type="Gene3D" id="3.90.930.12">
    <property type="entry name" value="Ribosomal protein L6, alpha-beta domain"/>
    <property type="match status" value="2"/>
</dbReference>
<dbReference type="EMBL" id="MHQT01000022">
    <property type="protein sequence ID" value="OHA09556.1"/>
    <property type="molecule type" value="Genomic_DNA"/>
</dbReference>
<comment type="caution">
    <text evidence="10">The sequence shown here is derived from an EMBL/GenBank/DDBJ whole genome shotgun (WGS) entry which is preliminary data.</text>
</comment>
<keyword evidence="5 6" id="KW-0687">Ribonucleoprotein</keyword>
<evidence type="ECO:0000256" key="2">
    <source>
        <dbReference type="ARBA" id="ARBA00022730"/>
    </source>
</evidence>
<dbReference type="InterPro" id="IPR020040">
    <property type="entry name" value="Ribosomal_uL6_a/b-dom"/>
</dbReference>
<dbReference type="InterPro" id="IPR000702">
    <property type="entry name" value="Ribosomal_uL6-like"/>
</dbReference>
<dbReference type="PROSITE" id="PS00525">
    <property type="entry name" value="RIBOSOMAL_L6_1"/>
    <property type="match status" value="1"/>
</dbReference>
<dbReference type="GO" id="GO:0019843">
    <property type="term" value="F:rRNA binding"/>
    <property type="evidence" value="ECO:0007669"/>
    <property type="project" value="UniProtKB-UniRule"/>
</dbReference>
<dbReference type="NCBIfam" id="TIGR03654">
    <property type="entry name" value="L6_bact"/>
    <property type="match status" value="1"/>
</dbReference>
<dbReference type="GO" id="GO:0003735">
    <property type="term" value="F:structural constituent of ribosome"/>
    <property type="evidence" value="ECO:0007669"/>
    <property type="project" value="UniProtKB-UniRule"/>
</dbReference>
<keyword evidence="4 6" id="KW-0689">Ribosomal protein</keyword>
<dbReference type="GO" id="GO:0022625">
    <property type="term" value="C:cytosolic large ribosomal subunit"/>
    <property type="evidence" value="ECO:0007669"/>
    <property type="project" value="UniProtKB-UniRule"/>
</dbReference>
<reference evidence="10 11" key="1">
    <citation type="journal article" date="2016" name="Nat. Commun.">
        <title>Thousands of microbial genomes shed light on interconnected biogeochemical processes in an aquifer system.</title>
        <authorList>
            <person name="Anantharaman K."/>
            <person name="Brown C.T."/>
            <person name="Hug L.A."/>
            <person name="Sharon I."/>
            <person name="Castelle C.J."/>
            <person name="Probst A.J."/>
            <person name="Thomas B.C."/>
            <person name="Singh A."/>
            <person name="Wilkins M.J."/>
            <person name="Karaoz U."/>
            <person name="Brodie E.L."/>
            <person name="Williams K.H."/>
            <person name="Hubbard S.S."/>
            <person name="Banfield J.F."/>
        </authorList>
    </citation>
    <scope>NUCLEOTIDE SEQUENCE [LARGE SCALE GENOMIC DNA]</scope>
</reference>
<dbReference type="HAMAP" id="MF_01365_B">
    <property type="entry name" value="Ribosomal_uL6_B"/>
    <property type="match status" value="1"/>
</dbReference>
<evidence type="ECO:0000313" key="10">
    <source>
        <dbReference type="EMBL" id="OHA09556.1"/>
    </source>
</evidence>
<evidence type="ECO:0000256" key="1">
    <source>
        <dbReference type="ARBA" id="ARBA00009356"/>
    </source>
</evidence>
<dbReference type="FunFam" id="3.90.930.12:FF:000001">
    <property type="entry name" value="50S ribosomal protein L6"/>
    <property type="match status" value="1"/>
</dbReference>
<organism evidence="10 11">
    <name type="scientific">Candidatus Sungbacteria bacterium RIFCSPLOWO2_01_FULL_60_25</name>
    <dbReference type="NCBI Taxonomy" id="1802281"/>
    <lineage>
        <taxon>Bacteria</taxon>
        <taxon>Candidatus Sungiibacteriota</taxon>
    </lineage>
</organism>
<gene>
    <name evidence="6" type="primary">rplF</name>
    <name evidence="10" type="ORF">A3A44_01635</name>
</gene>
<accession>A0A1G2LD35</accession>
<evidence type="ECO:0000313" key="11">
    <source>
        <dbReference type="Proteomes" id="UP000178977"/>
    </source>
</evidence>
<proteinExistence type="inferred from homology"/>
<dbReference type="InterPro" id="IPR002358">
    <property type="entry name" value="Ribosomal_uL6_CS"/>
</dbReference>
<feature type="domain" description="Large ribosomal subunit protein uL6 alpha-beta" evidence="9">
    <location>
        <begin position="11"/>
        <end position="81"/>
    </location>
</feature>
<dbReference type="InterPro" id="IPR019906">
    <property type="entry name" value="Ribosomal_uL6_bac-type"/>
</dbReference>
<comment type="similarity">
    <text evidence="1 6 7">Belongs to the universal ribosomal protein uL6 family.</text>
</comment>
<dbReference type="AlphaFoldDB" id="A0A1G2LD35"/>
<dbReference type="Proteomes" id="UP000178977">
    <property type="component" value="Unassembled WGS sequence"/>
</dbReference>
<keyword evidence="3 6" id="KW-0694">RNA-binding</keyword>
<protein>
    <recommendedName>
        <fullName evidence="6">Large ribosomal subunit protein uL6</fullName>
    </recommendedName>
</protein>
<evidence type="ECO:0000256" key="5">
    <source>
        <dbReference type="ARBA" id="ARBA00023274"/>
    </source>
</evidence>
<dbReference type="InterPro" id="IPR036789">
    <property type="entry name" value="Ribosomal_uL6-like_a/b-dom_sf"/>
</dbReference>
<dbReference type="Pfam" id="PF00347">
    <property type="entry name" value="Ribosomal_L6"/>
    <property type="match status" value="2"/>
</dbReference>